<dbReference type="PANTHER" id="PTHR13019">
    <property type="entry name" value="GOLGI APPARATUS MEMBRANE PROTEIN TVP23"/>
    <property type="match status" value="1"/>
</dbReference>
<dbReference type="GO" id="GO:0009306">
    <property type="term" value="P:protein secretion"/>
    <property type="evidence" value="ECO:0007669"/>
    <property type="project" value="TreeGrafter"/>
</dbReference>
<dbReference type="PANTHER" id="PTHR13019:SF25">
    <property type="entry name" value="GOLGI APPARATUS MEMBRANE PROTEIN TVP23 HOMOLOG"/>
    <property type="match status" value="1"/>
</dbReference>
<evidence type="ECO:0000313" key="7">
    <source>
        <dbReference type="EMBL" id="KAK0395750.1"/>
    </source>
</evidence>
<dbReference type="GO" id="GO:0000139">
    <property type="term" value="C:Golgi membrane"/>
    <property type="evidence" value="ECO:0007669"/>
    <property type="project" value="TreeGrafter"/>
</dbReference>
<keyword evidence="8" id="KW-1185">Reference proteome</keyword>
<dbReference type="InterPro" id="IPR008564">
    <property type="entry name" value="TVP23-like"/>
</dbReference>
<feature type="transmembrane region" description="Helical" evidence="6">
    <location>
        <begin position="55"/>
        <end position="74"/>
    </location>
</feature>
<accession>A0AA39LFZ7</accession>
<evidence type="ECO:0000256" key="2">
    <source>
        <dbReference type="ARBA" id="ARBA00005467"/>
    </source>
</evidence>
<evidence type="ECO:0000256" key="5">
    <source>
        <dbReference type="ARBA" id="ARBA00023136"/>
    </source>
</evidence>
<keyword evidence="5 6" id="KW-0472">Membrane</keyword>
<comment type="caution">
    <text evidence="7">The sequence shown here is derived from an EMBL/GenBank/DDBJ whole genome shotgun (WGS) entry which is preliminary data.</text>
</comment>
<evidence type="ECO:0000256" key="6">
    <source>
        <dbReference type="RuleBase" id="RU361206"/>
    </source>
</evidence>
<comment type="similarity">
    <text evidence="2 6">Belongs to the TVP23 family.</text>
</comment>
<feature type="transmembrane region" description="Helical" evidence="6">
    <location>
        <begin position="114"/>
        <end position="133"/>
    </location>
</feature>
<evidence type="ECO:0000256" key="4">
    <source>
        <dbReference type="ARBA" id="ARBA00022989"/>
    </source>
</evidence>
<evidence type="ECO:0000313" key="8">
    <source>
        <dbReference type="Proteomes" id="UP001175271"/>
    </source>
</evidence>
<protein>
    <recommendedName>
        <fullName evidence="6">Golgi apparatus membrane protein TVP23 homolog</fullName>
    </recommendedName>
</protein>
<sequence length="173" mass="19686">MASGFDSAPIFGEESTGTRFSQFKSLRNPPIVVAHIGFRSAAIFSYVFANLFFDSFIIQFLAILFLLSADFWFVKNITGRLLGETIGSSSVLRIPTALWFMLVIIAFLTFKWEWMVVAFLGFVMNGLNLYGYLRCKWNSTEELTNYLSRMAFISMLRRSTNQPPPPHRPAEVA</sequence>
<organism evidence="7 8">
    <name type="scientific">Steinernema hermaphroditum</name>
    <dbReference type="NCBI Taxonomy" id="289476"/>
    <lineage>
        <taxon>Eukaryota</taxon>
        <taxon>Metazoa</taxon>
        <taxon>Ecdysozoa</taxon>
        <taxon>Nematoda</taxon>
        <taxon>Chromadorea</taxon>
        <taxon>Rhabditida</taxon>
        <taxon>Tylenchina</taxon>
        <taxon>Panagrolaimomorpha</taxon>
        <taxon>Strongyloidoidea</taxon>
        <taxon>Steinernematidae</taxon>
        <taxon>Steinernema</taxon>
    </lineage>
</organism>
<dbReference type="Pfam" id="PF05832">
    <property type="entry name" value="DUF846"/>
    <property type="match status" value="2"/>
</dbReference>
<feature type="transmembrane region" description="Helical" evidence="6">
    <location>
        <begin position="86"/>
        <end position="108"/>
    </location>
</feature>
<keyword evidence="4 6" id="KW-1133">Transmembrane helix</keyword>
<reference evidence="7" key="1">
    <citation type="submission" date="2023-06" db="EMBL/GenBank/DDBJ databases">
        <title>Genomic analysis of the entomopathogenic nematode Steinernema hermaphroditum.</title>
        <authorList>
            <person name="Schwarz E.M."/>
            <person name="Heppert J.K."/>
            <person name="Baniya A."/>
            <person name="Schwartz H.T."/>
            <person name="Tan C.-H."/>
            <person name="Antoshechkin I."/>
            <person name="Sternberg P.W."/>
            <person name="Goodrich-Blair H."/>
            <person name="Dillman A.R."/>
        </authorList>
    </citation>
    <scope>NUCLEOTIDE SEQUENCE</scope>
    <source>
        <strain evidence="7">PS9179</strain>
        <tissue evidence="7">Whole animal</tissue>
    </source>
</reference>
<name>A0AA39LFZ7_9BILA</name>
<evidence type="ECO:0000256" key="3">
    <source>
        <dbReference type="ARBA" id="ARBA00022692"/>
    </source>
</evidence>
<dbReference type="GO" id="GO:0016192">
    <property type="term" value="P:vesicle-mediated transport"/>
    <property type="evidence" value="ECO:0007669"/>
    <property type="project" value="TreeGrafter"/>
</dbReference>
<keyword evidence="3 6" id="KW-0812">Transmembrane</keyword>
<gene>
    <name evidence="7" type="ORF">QR680_001413</name>
</gene>
<proteinExistence type="inferred from homology"/>
<evidence type="ECO:0000256" key="1">
    <source>
        <dbReference type="ARBA" id="ARBA00004141"/>
    </source>
</evidence>
<dbReference type="EMBL" id="JAUCMV010000005">
    <property type="protein sequence ID" value="KAK0395750.1"/>
    <property type="molecule type" value="Genomic_DNA"/>
</dbReference>
<dbReference type="Proteomes" id="UP001175271">
    <property type="component" value="Unassembled WGS sequence"/>
</dbReference>
<dbReference type="AlphaFoldDB" id="A0AA39LFZ7"/>
<comment type="subcellular location">
    <subcellularLocation>
        <location evidence="1 6">Membrane</location>
        <topology evidence="1 6">Multi-pass membrane protein</topology>
    </subcellularLocation>
</comment>